<reference evidence="1" key="1">
    <citation type="submission" date="2020-02" db="EMBL/GenBank/DDBJ databases">
        <authorList>
            <person name="Meier V. D."/>
        </authorList>
    </citation>
    <scope>NUCLEOTIDE SEQUENCE</scope>
    <source>
        <strain evidence="1">AVDCRST_MAG47</strain>
    </source>
</reference>
<organism evidence="1">
    <name type="scientific">uncultured Nocardioidaceae bacterium</name>
    <dbReference type="NCBI Taxonomy" id="253824"/>
    <lineage>
        <taxon>Bacteria</taxon>
        <taxon>Bacillati</taxon>
        <taxon>Actinomycetota</taxon>
        <taxon>Actinomycetes</taxon>
        <taxon>Propionibacteriales</taxon>
        <taxon>Nocardioidaceae</taxon>
        <taxon>environmental samples</taxon>
    </lineage>
</organism>
<protein>
    <submittedName>
        <fullName evidence="1">Uncharacterized protein</fullName>
    </submittedName>
</protein>
<sequence length="93" mass="10017">MTDRSTIPRHLDGNAAAGEMTQLFGSDITNAMGTCRLCGHRAAVGQTRAYVDGPGVVLRCPDCETVLMRWATGPTTVWLEMPGLRSLEIAIEP</sequence>
<dbReference type="AlphaFoldDB" id="A0A6J4NAA5"/>
<accession>A0A6J4NAA5</accession>
<proteinExistence type="predicted"/>
<dbReference type="EMBL" id="CADCUK010000149">
    <property type="protein sequence ID" value="CAA9382449.1"/>
    <property type="molecule type" value="Genomic_DNA"/>
</dbReference>
<evidence type="ECO:0000313" key="1">
    <source>
        <dbReference type="EMBL" id="CAA9382449.1"/>
    </source>
</evidence>
<dbReference type="InterPro" id="IPR045423">
    <property type="entry name" value="DUF6510"/>
</dbReference>
<name>A0A6J4NAA5_9ACTN</name>
<gene>
    <name evidence="1" type="ORF">AVDCRST_MAG47-2269</name>
</gene>
<dbReference type="Pfam" id="PF20120">
    <property type="entry name" value="DUF6510"/>
    <property type="match status" value="1"/>
</dbReference>